<sequence length="84" mass="9656">MANNFNQLIRKHYNSTRLQNSIPHTSTNNNNTISYPTFWRRADTIDRSSYPRSTVQAGNRARLRGGSSHDTRLLQLDVCHPQEG</sequence>
<protein>
    <submittedName>
        <fullName evidence="2">Uncharacterized protein</fullName>
    </submittedName>
</protein>
<dbReference type="EMBL" id="JAANIT010010050">
    <property type="protein sequence ID" value="KAG1524643.1"/>
    <property type="molecule type" value="Genomic_DNA"/>
</dbReference>
<gene>
    <name evidence="2" type="ORF">G6F51_014404</name>
</gene>
<comment type="caution">
    <text evidence="2">The sequence shown here is derived from an EMBL/GenBank/DDBJ whole genome shotgun (WGS) entry which is preliminary data.</text>
</comment>
<dbReference type="AlphaFoldDB" id="A0A9P6XMF4"/>
<reference evidence="2" key="1">
    <citation type="journal article" date="2020" name="Microb. Genom.">
        <title>Genetic diversity of clinical and environmental Mucorales isolates obtained from an investigation of mucormycosis cases among solid organ transplant recipients.</title>
        <authorList>
            <person name="Nguyen M.H."/>
            <person name="Kaul D."/>
            <person name="Muto C."/>
            <person name="Cheng S.J."/>
            <person name="Richter R.A."/>
            <person name="Bruno V.M."/>
            <person name="Liu G."/>
            <person name="Beyhan S."/>
            <person name="Sundermann A.J."/>
            <person name="Mounaud S."/>
            <person name="Pasculle A.W."/>
            <person name="Nierman W.C."/>
            <person name="Driscoll E."/>
            <person name="Cumbie R."/>
            <person name="Clancy C.J."/>
            <person name="Dupont C.L."/>
        </authorList>
    </citation>
    <scope>NUCLEOTIDE SEQUENCE</scope>
    <source>
        <strain evidence="2">GL16</strain>
    </source>
</reference>
<evidence type="ECO:0000256" key="1">
    <source>
        <dbReference type="SAM" id="MobiDB-lite"/>
    </source>
</evidence>
<evidence type="ECO:0000313" key="2">
    <source>
        <dbReference type="EMBL" id="KAG1524643.1"/>
    </source>
</evidence>
<organism evidence="2 3">
    <name type="scientific">Rhizopus oryzae</name>
    <name type="common">Mucormycosis agent</name>
    <name type="synonym">Rhizopus arrhizus var. delemar</name>
    <dbReference type="NCBI Taxonomy" id="64495"/>
    <lineage>
        <taxon>Eukaryota</taxon>
        <taxon>Fungi</taxon>
        <taxon>Fungi incertae sedis</taxon>
        <taxon>Mucoromycota</taxon>
        <taxon>Mucoromycotina</taxon>
        <taxon>Mucoromycetes</taxon>
        <taxon>Mucorales</taxon>
        <taxon>Mucorineae</taxon>
        <taxon>Rhizopodaceae</taxon>
        <taxon>Rhizopus</taxon>
    </lineage>
</organism>
<accession>A0A9P6XMF4</accession>
<proteinExistence type="predicted"/>
<feature type="region of interest" description="Disordered" evidence="1">
    <location>
        <begin position="50"/>
        <end position="84"/>
    </location>
</feature>
<name>A0A9P6XMF4_RHIOR</name>
<dbReference type="Proteomes" id="UP000717996">
    <property type="component" value="Unassembled WGS sequence"/>
</dbReference>
<evidence type="ECO:0000313" key="3">
    <source>
        <dbReference type="Proteomes" id="UP000717996"/>
    </source>
</evidence>